<name>A0ABW1ZYG7_9GAMM</name>
<dbReference type="RefSeq" id="WP_379908745.1">
    <property type="nucleotide sequence ID" value="NZ_JBHSWE010000001.1"/>
</dbReference>
<dbReference type="EMBL" id="JBHSWE010000001">
    <property type="protein sequence ID" value="MFC6670244.1"/>
    <property type="molecule type" value="Genomic_DNA"/>
</dbReference>
<reference evidence="2" key="1">
    <citation type="journal article" date="2019" name="Int. J. Syst. Evol. Microbiol.">
        <title>The Global Catalogue of Microorganisms (GCM) 10K type strain sequencing project: providing services to taxonomists for standard genome sequencing and annotation.</title>
        <authorList>
            <consortium name="The Broad Institute Genomics Platform"/>
            <consortium name="The Broad Institute Genome Sequencing Center for Infectious Disease"/>
            <person name="Wu L."/>
            <person name="Ma J."/>
        </authorList>
    </citation>
    <scope>NUCLEOTIDE SEQUENCE [LARGE SCALE GENOMIC DNA]</scope>
    <source>
        <strain evidence="2">NBRC 111756</strain>
    </source>
</reference>
<accession>A0ABW1ZYG7</accession>
<evidence type="ECO:0000313" key="2">
    <source>
        <dbReference type="Proteomes" id="UP001596422"/>
    </source>
</evidence>
<dbReference type="Pfam" id="PF10116">
    <property type="entry name" value="Host_attach"/>
    <property type="match status" value="1"/>
</dbReference>
<proteinExistence type="predicted"/>
<dbReference type="InterPro" id="IPR019291">
    <property type="entry name" value="Host_attachment_protein"/>
</dbReference>
<organism evidence="1 2">
    <name type="scientific">Marinobacterium aestuariivivens</name>
    <dbReference type="NCBI Taxonomy" id="1698799"/>
    <lineage>
        <taxon>Bacteria</taxon>
        <taxon>Pseudomonadati</taxon>
        <taxon>Pseudomonadota</taxon>
        <taxon>Gammaproteobacteria</taxon>
        <taxon>Oceanospirillales</taxon>
        <taxon>Oceanospirillaceae</taxon>
        <taxon>Marinobacterium</taxon>
    </lineage>
</organism>
<protein>
    <submittedName>
        <fullName evidence="1">Host attachment protein</fullName>
    </submittedName>
</protein>
<dbReference type="Proteomes" id="UP001596422">
    <property type="component" value="Unassembled WGS sequence"/>
</dbReference>
<gene>
    <name evidence="1" type="ORF">ACFQDL_09230</name>
</gene>
<keyword evidence="2" id="KW-1185">Reference proteome</keyword>
<sequence length="145" mass="15980">MPTTWILAANRSHARIFSADTPAAGLTEVESLLHEEGRLHEGDLVSDGPGISSGVAGRGGNQMNRDETARHQEAQQFGRQICGLLDEGLRQKRFDQLYILCEPGFLGLIRPILSPGLKQHLKSEIQKNLVAQTPEEIRSALPQYL</sequence>
<evidence type="ECO:0000313" key="1">
    <source>
        <dbReference type="EMBL" id="MFC6670244.1"/>
    </source>
</evidence>
<comment type="caution">
    <text evidence="1">The sequence shown here is derived from an EMBL/GenBank/DDBJ whole genome shotgun (WGS) entry which is preliminary data.</text>
</comment>